<proteinExistence type="predicted"/>
<dbReference type="GeneID" id="19324150"/>
<dbReference type="KEGG" id="tmn:UCRPA7_377"/>
<dbReference type="OrthoDB" id="2910287at2759"/>
<accession>R8BXG1</accession>
<dbReference type="eggNOG" id="ENOG502TH59">
    <property type="taxonomic scope" value="Eukaryota"/>
</dbReference>
<dbReference type="EMBL" id="KB932800">
    <property type="protein sequence ID" value="EOO04091.1"/>
    <property type="molecule type" value="Genomic_DNA"/>
</dbReference>
<protein>
    <recommendedName>
        <fullName evidence="4">Small secreted protein</fullName>
    </recommendedName>
</protein>
<feature type="signal peptide" evidence="1">
    <location>
        <begin position="1"/>
        <end position="18"/>
    </location>
</feature>
<organism evidence="2 3">
    <name type="scientific">Phaeoacremonium minimum (strain UCR-PA7)</name>
    <name type="common">Esca disease fungus</name>
    <name type="synonym">Togninia minima</name>
    <dbReference type="NCBI Taxonomy" id="1286976"/>
    <lineage>
        <taxon>Eukaryota</taxon>
        <taxon>Fungi</taxon>
        <taxon>Dikarya</taxon>
        <taxon>Ascomycota</taxon>
        <taxon>Pezizomycotina</taxon>
        <taxon>Sordariomycetes</taxon>
        <taxon>Sordariomycetidae</taxon>
        <taxon>Togniniales</taxon>
        <taxon>Togniniaceae</taxon>
        <taxon>Phaeoacremonium</taxon>
    </lineage>
</organism>
<dbReference type="Proteomes" id="UP000014074">
    <property type="component" value="Unassembled WGS sequence"/>
</dbReference>
<dbReference type="HOGENOM" id="CLU_137522_0_0_1"/>
<feature type="chain" id="PRO_5004452366" description="Small secreted protein" evidence="1">
    <location>
        <begin position="19"/>
        <end position="130"/>
    </location>
</feature>
<reference evidence="3" key="1">
    <citation type="journal article" date="2013" name="Genome Announc.">
        <title>Draft genome sequence of the ascomycete Phaeoacremonium aleophilum strain UCR-PA7, a causal agent of the esca disease complex in grapevines.</title>
        <authorList>
            <person name="Blanco-Ulate B."/>
            <person name="Rolshausen P."/>
            <person name="Cantu D."/>
        </authorList>
    </citation>
    <scope>NUCLEOTIDE SEQUENCE [LARGE SCALE GENOMIC DNA]</scope>
    <source>
        <strain evidence="3">UCR-PA7</strain>
    </source>
</reference>
<dbReference type="RefSeq" id="XP_007911164.1">
    <property type="nucleotide sequence ID" value="XM_007912973.1"/>
</dbReference>
<keyword evidence="1" id="KW-0732">Signal</keyword>
<dbReference type="AlphaFoldDB" id="R8BXG1"/>
<keyword evidence="3" id="KW-1185">Reference proteome</keyword>
<name>R8BXG1_PHAM7</name>
<evidence type="ECO:0000313" key="3">
    <source>
        <dbReference type="Proteomes" id="UP000014074"/>
    </source>
</evidence>
<evidence type="ECO:0000256" key="1">
    <source>
        <dbReference type="SAM" id="SignalP"/>
    </source>
</evidence>
<evidence type="ECO:0000313" key="2">
    <source>
        <dbReference type="EMBL" id="EOO04091.1"/>
    </source>
</evidence>
<evidence type="ECO:0008006" key="4">
    <source>
        <dbReference type="Google" id="ProtNLM"/>
    </source>
</evidence>
<gene>
    <name evidence="2" type="ORF">UCRPA7_377</name>
</gene>
<sequence>MKFSTVLTAITSASLAAAKPISKRELGGVLLCTGANATGTCEHVVYPLETCVNVTAPFYQNAATFAPDGEEFFCYPYIMPCGGLCTSPTGCTMGPVDFTYKNKFNMSVTGWDHYLSSVTCHQGPTPSGFY</sequence>